<gene>
    <name evidence="3" type="ORF">D5S18_18110</name>
</gene>
<dbReference type="Gene3D" id="1.10.1660.10">
    <property type="match status" value="1"/>
</dbReference>
<keyword evidence="4" id="KW-1185">Reference proteome</keyword>
<dbReference type="SUPFAM" id="SSF46955">
    <property type="entry name" value="Putative DNA-binding domain"/>
    <property type="match status" value="1"/>
</dbReference>
<evidence type="ECO:0000259" key="2">
    <source>
        <dbReference type="PROSITE" id="PS50937"/>
    </source>
</evidence>
<dbReference type="SMART" id="SM00567">
    <property type="entry name" value="EZ_HEAT"/>
    <property type="match status" value="3"/>
</dbReference>
<protein>
    <submittedName>
        <fullName evidence="3">MerR family DNA-binding transcriptional regulator</fullName>
    </submittedName>
</protein>
<evidence type="ECO:0000313" key="4">
    <source>
        <dbReference type="Proteomes" id="UP000266677"/>
    </source>
</evidence>
<dbReference type="Pfam" id="PF00376">
    <property type="entry name" value="MerR"/>
    <property type="match status" value="1"/>
</dbReference>
<keyword evidence="1 3" id="KW-0238">DNA-binding</keyword>
<dbReference type="InterPro" id="IPR000551">
    <property type="entry name" value="MerR-type_HTH_dom"/>
</dbReference>
<dbReference type="RefSeq" id="WP_120042244.1">
    <property type="nucleotide sequence ID" value="NZ_QZFU01000020.1"/>
</dbReference>
<evidence type="ECO:0000256" key="1">
    <source>
        <dbReference type="ARBA" id="ARBA00023125"/>
    </source>
</evidence>
<dbReference type="PROSITE" id="PS00552">
    <property type="entry name" value="HTH_MERR_1"/>
    <property type="match status" value="1"/>
</dbReference>
<organism evidence="3 4">
    <name type="scientific">Nocardia panacis</name>
    <dbReference type="NCBI Taxonomy" id="2340916"/>
    <lineage>
        <taxon>Bacteria</taxon>
        <taxon>Bacillati</taxon>
        <taxon>Actinomycetota</taxon>
        <taxon>Actinomycetes</taxon>
        <taxon>Mycobacteriales</taxon>
        <taxon>Nocardiaceae</taxon>
        <taxon>Nocardia</taxon>
    </lineage>
</organism>
<dbReference type="GO" id="GO:0003700">
    <property type="term" value="F:DNA-binding transcription factor activity"/>
    <property type="evidence" value="ECO:0007669"/>
    <property type="project" value="InterPro"/>
</dbReference>
<dbReference type="OrthoDB" id="9808480at2"/>
<dbReference type="SUPFAM" id="SSF48371">
    <property type="entry name" value="ARM repeat"/>
    <property type="match status" value="1"/>
</dbReference>
<dbReference type="InterPro" id="IPR016024">
    <property type="entry name" value="ARM-type_fold"/>
</dbReference>
<dbReference type="Pfam" id="PF13646">
    <property type="entry name" value="HEAT_2"/>
    <property type="match status" value="1"/>
</dbReference>
<comment type="caution">
    <text evidence="3">The sequence shown here is derived from an EMBL/GenBank/DDBJ whole genome shotgun (WGS) entry which is preliminary data.</text>
</comment>
<dbReference type="EMBL" id="QZFU01000020">
    <property type="protein sequence ID" value="RJO74079.1"/>
    <property type="molecule type" value="Genomic_DNA"/>
</dbReference>
<dbReference type="PROSITE" id="PS50937">
    <property type="entry name" value="HTH_MERR_2"/>
    <property type="match status" value="1"/>
</dbReference>
<dbReference type="AlphaFoldDB" id="A0A3A4K8Q3"/>
<dbReference type="InterPro" id="IPR011989">
    <property type="entry name" value="ARM-like"/>
</dbReference>
<evidence type="ECO:0000313" key="3">
    <source>
        <dbReference type="EMBL" id="RJO74079.1"/>
    </source>
</evidence>
<dbReference type="Proteomes" id="UP000266677">
    <property type="component" value="Unassembled WGS sequence"/>
</dbReference>
<dbReference type="PANTHER" id="PTHR30204">
    <property type="entry name" value="REDOX-CYCLING DRUG-SENSING TRANSCRIPTIONAL ACTIVATOR SOXR"/>
    <property type="match status" value="1"/>
</dbReference>
<dbReference type="PANTHER" id="PTHR30204:SF93">
    <property type="entry name" value="HTH MERR-TYPE DOMAIN-CONTAINING PROTEIN"/>
    <property type="match status" value="1"/>
</dbReference>
<dbReference type="InterPro" id="IPR004155">
    <property type="entry name" value="PBS_lyase_HEAT"/>
</dbReference>
<dbReference type="Gene3D" id="1.25.10.10">
    <property type="entry name" value="Leucine-rich Repeat Variant"/>
    <property type="match status" value="1"/>
</dbReference>
<proteinExistence type="predicted"/>
<accession>A0A3A4K8Q3</accession>
<dbReference type="GO" id="GO:0003677">
    <property type="term" value="F:DNA binding"/>
    <property type="evidence" value="ECO:0007669"/>
    <property type="project" value="UniProtKB-KW"/>
</dbReference>
<dbReference type="SMART" id="SM00422">
    <property type="entry name" value="HTH_MERR"/>
    <property type="match status" value="1"/>
</dbReference>
<name>A0A3A4K8Q3_9NOCA</name>
<dbReference type="InterPro" id="IPR009061">
    <property type="entry name" value="DNA-bd_dom_put_sf"/>
</dbReference>
<dbReference type="InterPro" id="IPR047057">
    <property type="entry name" value="MerR_fam"/>
</dbReference>
<dbReference type="PRINTS" id="PR00040">
    <property type="entry name" value="HTHMERR"/>
</dbReference>
<sequence length="330" mass="36051">MLIGEVARRSGVSARMLRHYDALGLVRPTGRTFGGYREYAPADIRRIFHVEGLRTLGLTLEQVARALDDPAFTPSVLVGDLIRETEERLHRERELLDRLRTVDAAEPYDWQDVLRLIELLRALGSPNAAHRQQAALTDDTMPADLLAEAILTETDPNVAGALRWALTRAEGDGATRLAAGLRATDIDIRRRALHALAELPGEEPAALLTEALHDNDRDIRRRAALALGARGDTGAIPELVATVVTGPNDVEAAEHLGALAHDPHWATRIMKALTDALTTPDQAARLRLTQALAEMPGTLALNTLRQLVDDDDRAVRLLAGALVRTLEENP</sequence>
<feature type="domain" description="HTH merR-type" evidence="2">
    <location>
        <begin position="1"/>
        <end position="69"/>
    </location>
</feature>
<reference evidence="3 4" key="1">
    <citation type="submission" date="2018-09" db="EMBL/GenBank/DDBJ databases">
        <title>YIM PH21274 draft genome.</title>
        <authorList>
            <person name="Miao C."/>
        </authorList>
    </citation>
    <scope>NUCLEOTIDE SEQUENCE [LARGE SCALE GENOMIC DNA]</scope>
    <source>
        <strain evidence="3 4">YIM PH 21724</strain>
    </source>
</reference>